<dbReference type="EMBL" id="BKCJ010036726">
    <property type="protein sequence ID" value="GEV86052.1"/>
    <property type="molecule type" value="Genomic_DNA"/>
</dbReference>
<gene>
    <name evidence="1" type="ORF">Tci_158029</name>
</gene>
<sequence length="239" mass="26502">MLCVNLSFRWVNLVPIKVNIFAWRVSLDRLPTREFVVGGTFNGRSSRLSLIGLLGSVLFVCRLSLKPCWRVFSTLLGGMSGPFGTATVCPHRESLPKTRLLSETVGTISTVLGPVTAILVAEICFCSSLSEVLVGILTFRGVSFPTKIVIIRVFDVFSLEALYGRRGESVRAFATRYTNDTLQILGLHEDQRISGFVHGLRTRNLVKHLSTDLPFTYKGLMEKTYTWIEAKEVATNGAI</sequence>
<protein>
    <submittedName>
        <fullName evidence="1">Uncharacterized protein</fullName>
    </submittedName>
</protein>
<name>A0A699GR31_TANCI</name>
<proteinExistence type="predicted"/>
<reference evidence="1" key="1">
    <citation type="journal article" date="2019" name="Sci. Rep.">
        <title>Draft genome of Tanacetum cinerariifolium, the natural source of mosquito coil.</title>
        <authorList>
            <person name="Yamashiro T."/>
            <person name="Shiraishi A."/>
            <person name="Satake H."/>
            <person name="Nakayama K."/>
        </authorList>
    </citation>
    <scope>NUCLEOTIDE SEQUENCE</scope>
</reference>
<accession>A0A699GR31</accession>
<evidence type="ECO:0000313" key="1">
    <source>
        <dbReference type="EMBL" id="GEV86052.1"/>
    </source>
</evidence>
<organism evidence="1">
    <name type="scientific">Tanacetum cinerariifolium</name>
    <name type="common">Dalmatian daisy</name>
    <name type="synonym">Chrysanthemum cinerariifolium</name>
    <dbReference type="NCBI Taxonomy" id="118510"/>
    <lineage>
        <taxon>Eukaryota</taxon>
        <taxon>Viridiplantae</taxon>
        <taxon>Streptophyta</taxon>
        <taxon>Embryophyta</taxon>
        <taxon>Tracheophyta</taxon>
        <taxon>Spermatophyta</taxon>
        <taxon>Magnoliopsida</taxon>
        <taxon>eudicotyledons</taxon>
        <taxon>Gunneridae</taxon>
        <taxon>Pentapetalae</taxon>
        <taxon>asterids</taxon>
        <taxon>campanulids</taxon>
        <taxon>Asterales</taxon>
        <taxon>Asteraceae</taxon>
        <taxon>Asteroideae</taxon>
        <taxon>Anthemideae</taxon>
        <taxon>Anthemidinae</taxon>
        <taxon>Tanacetum</taxon>
    </lineage>
</organism>
<dbReference type="AlphaFoldDB" id="A0A699GR31"/>
<comment type="caution">
    <text evidence="1">The sequence shown here is derived from an EMBL/GenBank/DDBJ whole genome shotgun (WGS) entry which is preliminary data.</text>
</comment>